<comment type="caution">
    <text evidence="2">The sequence shown here is derived from an EMBL/GenBank/DDBJ whole genome shotgun (WGS) entry which is preliminary data.</text>
</comment>
<dbReference type="EMBL" id="JADCUA010000026">
    <property type="protein sequence ID" value="KAH9831462.1"/>
    <property type="molecule type" value="Genomic_DNA"/>
</dbReference>
<feature type="compositionally biased region" description="Basic residues" evidence="1">
    <location>
        <begin position="120"/>
        <end position="138"/>
    </location>
</feature>
<reference evidence="2 3" key="1">
    <citation type="journal article" date="2021" name="Environ. Microbiol.">
        <title>Gene family expansions and transcriptome signatures uncover fungal adaptations to wood decay.</title>
        <authorList>
            <person name="Hage H."/>
            <person name="Miyauchi S."/>
            <person name="Viragh M."/>
            <person name="Drula E."/>
            <person name="Min B."/>
            <person name="Chaduli D."/>
            <person name="Navarro D."/>
            <person name="Favel A."/>
            <person name="Norest M."/>
            <person name="Lesage-Meessen L."/>
            <person name="Balint B."/>
            <person name="Merenyi Z."/>
            <person name="de Eugenio L."/>
            <person name="Morin E."/>
            <person name="Martinez A.T."/>
            <person name="Baldrian P."/>
            <person name="Stursova M."/>
            <person name="Martinez M.J."/>
            <person name="Novotny C."/>
            <person name="Magnuson J.K."/>
            <person name="Spatafora J.W."/>
            <person name="Maurice S."/>
            <person name="Pangilinan J."/>
            <person name="Andreopoulos W."/>
            <person name="LaButti K."/>
            <person name="Hundley H."/>
            <person name="Na H."/>
            <person name="Kuo A."/>
            <person name="Barry K."/>
            <person name="Lipzen A."/>
            <person name="Henrissat B."/>
            <person name="Riley R."/>
            <person name="Ahrendt S."/>
            <person name="Nagy L.G."/>
            <person name="Grigoriev I.V."/>
            <person name="Martin F."/>
            <person name="Rosso M.N."/>
        </authorList>
    </citation>
    <scope>NUCLEOTIDE SEQUENCE [LARGE SCALE GENOMIC DNA]</scope>
    <source>
        <strain evidence="2 3">CIRM-BRFM 1785</strain>
    </source>
</reference>
<feature type="compositionally biased region" description="Polar residues" evidence="1">
    <location>
        <begin position="144"/>
        <end position="153"/>
    </location>
</feature>
<dbReference type="GeneID" id="72002539"/>
<feature type="compositionally biased region" description="Basic and acidic residues" evidence="1">
    <location>
        <begin position="23"/>
        <end position="35"/>
    </location>
</feature>
<feature type="compositionally biased region" description="Pro residues" evidence="1">
    <location>
        <begin position="89"/>
        <end position="98"/>
    </location>
</feature>
<feature type="compositionally biased region" description="Polar residues" evidence="1">
    <location>
        <begin position="174"/>
        <end position="190"/>
    </location>
</feature>
<feature type="compositionally biased region" description="Low complexity" evidence="1">
    <location>
        <begin position="341"/>
        <end position="350"/>
    </location>
</feature>
<evidence type="ECO:0000256" key="1">
    <source>
        <dbReference type="SAM" id="MobiDB-lite"/>
    </source>
</evidence>
<feature type="compositionally biased region" description="Acidic residues" evidence="1">
    <location>
        <begin position="199"/>
        <end position="230"/>
    </location>
</feature>
<gene>
    <name evidence="2" type="ORF">C8Q71DRAFT_726939</name>
</gene>
<feature type="region of interest" description="Disordered" evidence="1">
    <location>
        <begin position="1"/>
        <end position="423"/>
    </location>
</feature>
<protein>
    <submittedName>
        <fullName evidence="2">Uncharacterized protein</fullName>
    </submittedName>
</protein>
<feature type="compositionally biased region" description="Basic residues" evidence="1">
    <location>
        <begin position="351"/>
        <end position="373"/>
    </location>
</feature>
<feature type="compositionally biased region" description="Basic and acidic residues" evidence="1">
    <location>
        <begin position="413"/>
        <end position="422"/>
    </location>
</feature>
<evidence type="ECO:0000313" key="2">
    <source>
        <dbReference type="EMBL" id="KAH9831462.1"/>
    </source>
</evidence>
<dbReference type="RefSeq" id="XP_047774589.1">
    <property type="nucleotide sequence ID" value="XM_047921807.1"/>
</dbReference>
<proteinExistence type="predicted"/>
<sequence>MSSPVASSVVASLQATPTKSSTSRKDDHIEQHRSNAIENTTTVGQDPLSSSPPQSERRSPSYAEMAAKAPFPMRSLKSVTTYSENIAPEPQPQSPTPPTNTTATVFDDSEPEGGEWKVAGKNKKKKAVSAMKFKKSKKVVVETPSRTTPATSNESRKRRRTVHDLGNDDEPTVTAIQQEPSRKAGTSNETMDIDFAIASEDDYTDLPDLLPVDDDDDDDDEEYNDNDDEHDQVTPTNAPSNTSSRSVLDGREERNGHMQFVYRGETFPFPIPPSSSPLNALPQTPPPHQRGRSSRSQHTGATQAAPVKGNLWAYDSDDALASPAPRSHKSSRLSDILMPDASPARPTSSQSRRRRPKKRANRRRLSNLARKARGASSSASASPTSSDDERIPFDAENLDPDVTVPPRSLWRKPQGDRPDWKARGMATTQKEAWDEIDETQAVVAIQIPNHGTEEPGLDERIAAMTNAFVRDLRIPNVAFIPAYSLEGFHGPNKEPHWYLARGMSLLICIALVRMGWLNSSTVTLNFDFWRDTNPLLCGMWRLIHRFGAQSKDEYLKLVRRELLSSELYCVMMHVIAKDVARGGFWEGFSPDEALNMILNSVDVDIIPARTVGNAVEPVAVLHVTPPTADRKDWLRFCDMLRKHGFGSSETGHPVAFTGRLCKRRPPSHSSSKMAGLSEAEDAAVDLAADYLVAAEVRCEEDVDTETVKGMSTLVFVHISLFAYCSVTMS</sequence>
<organism evidence="2 3">
    <name type="scientific">Rhodofomes roseus</name>
    <dbReference type="NCBI Taxonomy" id="34475"/>
    <lineage>
        <taxon>Eukaryota</taxon>
        <taxon>Fungi</taxon>
        <taxon>Dikarya</taxon>
        <taxon>Basidiomycota</taxon>
        <taxon>Agaricomycotina</taxon>
        <taxon>Agaricomycetes</taxon>
        <taxon>Polyporales</taxon>
        <taxon>Rhodofomes</taxon>
    </lineage>
</organism>
<feature type="compositionally biased region" description="Polar residues" evidence="1">
    <location>
        <begin position="233"/>
        <end position="246"/>
    </location>
</feature>
<accession>A0ABQ8K3P5</accession>
<evidence type="ECO:0000313" key="3">
    <source>
        <dbReference type="Proteomes" id="UP000814176"/>
    </source>
</evidence>
<feature type="compositionally biased region" description="Low complexity" evidence="1">
    <location>
        <begin position="1"/>
        <end position="12"/>
    </location>
</feature>
<name>A0ABQ8K3P5_9APHY</name>
<feature type="compositionally biased region" description="Low complexity" evidence="1">
    <location>
        <begin position="375"/>
        <end position="385"/>
    </location>
</feature>
<dbReference type="Proteomes" id="UP000814176">
    <property type="component" value="Unassembled WGS sequence"/>
</dbReference>
<keyword evidence="3" id="KW-1185">Reference proteome</keyword>